<dbReference type="Pfam" id="PF18962">
    <property type="entry name" value="Por_Secre_tail"/>
    <property type="match status" value="1"/>
</dbReference>
<evidence type="ECO:0000313" key="5">
    <source>
        <dbReference type="Proteomes" id="UP000321497"/>
    </source>
</evidence>
<dbReference type="SUPFAM" id="SSF69318">
    <property type="entry name" value="Integrin alpha N-terminal domain"/>
    <property type="match status" value="1"/>
</dbReference>
<evidence type="ECO:0000256" key="2">
    <source>
        <dbReference type="SAM" id="SignalP"/>
    </source>
</evidence>
<comment type="caution">
    <text evidence="4">The sequence shown here is derived from an EMBL/GenBank/DDBJ whole genome shotgun (WGS) entry which is preliminary data.</text>
</comment>
<keyword evidence="5" id="KW-1185">Reference proteome</keyword>
<dbReference type="RefSeq" id="WP_111845617.1">
    <property type="nucleotide sequence ID" value="NZ_UEGI01000021.1"/>
</dbReference>
<organism evidence="4 5">
    <name type="scientific">Aequorivita antarctica</name>
    <dbReference type="NCBI Taxonomy" id="153266"/>
    <lineage>
        <taxon>Bacteria</taxon>
        <taxon>Pseudomonadati</taxon>
        <taxon>Bacteroidota</taxon>
        <taxon>Flavobacteriia</taxon>
        <taxon>Flavobacteriales</taxon>
        <taxon>Flavobacteriaceae</taxon>
        <taxon>Aequorivita</taxon>
    </lineage>
</organism>
<evidence type="ECO:0000259" key="3">
    <source>
        <dbReference type="Pfam" id="PF18962"/>
    </source>
</evidence>
<dbReference type="InterPro" id="IPR013517">
    <property type="entry name" value="FG-GAP"/>
</dbReference>
<dbReference type="Gene3D" id="2.130.10.130">
    <property type="entry name" value="Integrin alpha, N-terminal"/>
    <property type="match status" value="2"/>
</dbReference>
<name>A0A5C6Z1D3_9FLAO</name>
<dbReference type="NCBIfam" id="TIGR04183">
    <property type="entry name" value="Por_Secre_tail"/>
    <property type="match status" value="1"/>
</dbReference>
<dbReference type="Proteomes" id="UP000321497">
    <property type="component" value="Unassembled WGS sequence"/>
</dbReference>
<protein>
    <submittedName>
        <fullName evidence="4">T9SS type A sorting domain-containing protein</fullName>
    </submittedName>
</protein>
<dbReference type="AlphaFoldDB" id="A0A5C6Z1D3"/>
<accession>A0A5C6Z1D3</accession>
<dbReference type="OrthoDB" id="964745at2"/>
<evidence type="ECO:0000256" key="1">
    <source>
        <dbReference type="ARBA" id="ARBA00022729"/>
    </source>
</evidence>
<dbReference type="InterPro" id="IPR011043">
    <property type="entry name" value="Gal_Oxase/kelch_b-propeller"/>
</dbReference>
<dbReference type="InterPro" id="IPR026444">
    <property type="entry name" value="Secre_tail"/>
</dbReference>
<evidence type="ECO:0000313" key="4">
    <source>
        <dbReference type="EMBL" id="TXD73277.1"/>
    </source>
</evidence>
<sequence>MTKNRIFFLLIFFIAFASTSAIAQYEQTAKVVSNNRESRAEYGTAVAIDENFAVVGASRENIASGAAYVYKLNADGNWEFLQRFSAPDPNFGAEFGGGAKISQDHIVIAAGRANVDGVIRAGALYVYDFNGTTWDFSKKLVAEELADDAKLGMNPTSLAVENNIIVAGAPGENAWEGRVYIFQKIAGSWVEVQRLSSPNPDVNENFGIGVAVSENYLVVGANEEDNTKGAVHIFEKDGNGLWVYVKRIMASDAMPEAYFGSSVSVYDNSIAIGAYNDNGGIGATYVFEKDSNGDWVEESKITPSSPSTEGLFGFNCILKNEFLVVSAPHVYGLESAEVYVYSKDNNNNWNEIQKVLSNDLAPEDFYGWNIEMHENQLIVGAPWEDHDENGENEIDRAGSAYIFKDLSILGNNEVAIQNDLTIFPIPASEKVTFISNAEIDSIMVFNQLGAVVKQEKNINSSIYSLDLRKFVTGIYFAKVISNDGKIAVKKFIVTN</sequence>
<dbReference type="SUPFAM" id="SSF50965">
    <property type="entry name" value="Galactose oxidase, central domain"/>
    <property type="match status" value="1"/>
</dbReference>
<feature type="chain" id="PRO_5022940578" evidence="2">
    <location>
        <begin position="24"/>
        <end position="495"/>
    </location>
</feature>
<feature type="signal peptide" evidence="2">
    <location>
        <begin position="1"/>
        <end position="23"/>
    </location>
</feature>
<keyword evidence="1 2" id="KW-0732">Signal</keyword>
<proteinExistence type="predicted"/>
<gene>
    <name evidence="4" type="ORF">ESU54_09060</name>
</gene>
<dbReference type="InterPro" id="IPR028994">
    <property type="entry name" value="Integrin_alpha_N"/>
</dbReference>
<feature type="domain" description="Secretion system C-terminal sorting" evidence="3">
    <location>
        <begin position="422"/>
        <end position="493"/>
    </location>
</feature>
<dbReference type="PANTHER" id="PTHR36220">
    <property type="entry name" value="UNNAMED PRODUCT"/>
    <property type="match status" value="1"/>
</dbReference>
<dbReference type="Pfam" id="PF14312">
    <property type="entry name" value="FG-GAP_2"/>
    <property type="match status" value="4"/>
</dbReference>
<dbReference type="PANTHER" id="PTHR36220:SF1">
    <property type="entry name" value="GAMMA TUBULIN COMPLEX COMPONENT C-TERMINAL DOMAIN-CONTAINING PROTEIN"/>
    <property type="match status" value="1"/>
</dbReference>
<dbReference type="EMBL" id="VORT01000005">
    <property type="protein sequence ID" value="TXD73277.1"/>
    <property type="molecule type" value="Genomic_DNA"/>
</dbReference>
<reference evidence="4 5" key="1">
    <citation type="submission" date="2019-08" db="EMBL/GenBank/DDBJ databases">
        <title>Genome of Aequorivita antarctica SW49 (type strain).</title>
        <authorList>
            <person name="Bowman J.P."/>
        </authorList>
    </citation>
    <scope>NUCLEOTIDE SEQUENCE [LARGE SCALE GENOMIC DNA]</scope>
    <source>
        <strain evidence="4 5">SW49</strain>
    </source>
</reference>